<name>A0ACB9EZB3_CICIN</name>
<protein>
    <submittedName>
        <fullName evidence="1">Uncharacterized protein</fullName>
    </submittedName>
</protein>
<dbReference type="EMBL" id="CM042011">
    <property type="protein sequence ID" value="KAI3763963.1"/>
    <property type="molecule type" value="Genomic_DNA"/>
</dbReference>
<evidence type="ECO:0000313" key="2">
    <source>
        <dbReference type="Proteomes" id="UP001055811"/>
    </source>
</evidence>
<reference evidence="2" key="1">
    <citation type="journal article" date="2022" name="Mol. Ecol. Resour.">
        <title>The genomes of chicory, endive, great burdock and yacon provide insights into Asteraceae palaeo-polyploidization history and plant inulin production.</title>
        <authorList>
            <person name="Fan W."/>
            <person name="Wang S."/>
            <person name="Wang H."/>
            <person name="Wang A."/>
            <person name="Jiang F."/>
            <person name="Liu H."/>
            <person name="Zhao H."/>
            <person name="Xu D."/>
            <person name="Zhang Y."/>
        </authorList>
    </citation>
    <scope>NUCLEOTIDE SEQUENCE [LARGE SCALE GENOMIC DNA]</scope>
    <source>
        <strain evidence="2">cv. Punajuju</strain>
    </source>
</reference>
<sequence length="189" mass="21961">MEMKMGSNDKNNLNWFSSMFNCFSFKLDEEKTAKETVMPAGGPEATMIAAARHFSASHKALFITDDLNGKEAMLVIQKRLFASDLDGTQNRLNMPLNQVETHDFLTENEKRDLENKKELTVSLLGPRLQMYPEPMQLKIWNMKSSDNYVLKTKWNSFMNANKEDLKVKRMIQVWSYRREEQLCFAMACV</sequence>
<dbReference type="Proteomes" id="UP001055811">
    <property type="component" value="Linkage Group LG03"/>
</dbReference>
<gene>
    <name evidence="1" type="ORF">L2E82_13961</name>
</gene>
<keyword evidence="2" id="KW-1185">Reference proteome</keyword>
<evidence type="ECO:0000313" key="1">
    <source>
        <dbReference type="EMBL" id="KAI3763963.1"/>
    </source>
</evidence>
<comment type="caution">
    <text evidence="1">The sequence shown here is derived from an EMBL/GenBank/DDBJ whole genome shotgun (WGS) entry which is preliminary data.</text>
</comment>
<organism evidence="1 2">
    <name type="scientific">Cichorium intybus</name>
    <name type="common">Chicory</name>
    <dbReference type="NCBI Taxonomy" id="13427"/>
    <lineage>
        <taxon>Eukaryota</taxon>
        <taxon>Viridiplantae</taxon>
        <taxon>Streptophyta</taxon>
        <taxon>Embryophyta</taxon>
        <taxon>Tracheophyta</taxon>
        <taxon>Spermatophyta</taxon>
        <taxon>Magnoliopsida</taxon>
        <taxon>eudicotyledons</taxon>
        <taxon>Gunneridae</taxon>
        <taxon>Pentapetalae</taxon>
        <taxon>asterids</taxon>
        <taxon>campanulids</taxon>
        <taxon>Asterales</taxon>
        <taxon>Asteraceae</taxon>
        <taxon>Cichorioideae</taxon>
        <taxon>Cichorieae</taxon>
        <taxon>Cichoriinae</taxon>
        <taxon>Cichorium</taxon>
    </lineage>
</organism>
<accession>A0ACB9EZB3</accession>
<proteinExistence type="predicted"/>
<reference evidence="1 2" key="2">
    <citation type="journal article" date="2022" name="Mol. Ecol. Resour.">
        <title>The genomes of chicory, endive, great burdock and yacon provide insights into Asteraceae paleo-polyploidization history and plant inulin production.</title>
        <authorList>
            <person name="Fan W."/>
            <person name="Wang S."/>
            <person name="Wang H."/>
            <person name="Wang A."/>
            <person name="Jiang F."/>
            <person name="Liu H."/>
            <person name="Zhao H."/>
            <person name="Xu D."/>
            <person name="Zhang Y."/>
        </authorList>
    </citation>
    <scope>NUCLEOTIDE SEQUENCE [LARGE SCALE GENOMIC DNA]</scope>
    <source>
        <strain evidence="2">cv. Punajuju</strain>
        <tissue evidence="1">Leaves</tissue>
    </source>
</reference>